<feature type="compositionally biased region" description="Polar residues" evidence="1">
    <location>
        <begin position="63"/>
        <end position="74"/>
    </location>
</feature>
<evidence type="ECO:0000313" key="3">
    <source>
        <dbReference type="Proteomes" id="UP000298416"/>
    </source>
</evidence>
<protein>
    <submittedName>
        <fullName evidence="2">Uncharacterized protein</fullName>
    </submittedName>
</protein>
<name>A0A8X9A9P1_SALSN</name>
<feature type="compositionally biased region" description="Polar residues" evidence="1">
    <location>
        <begin position="113"/>
        <end position="127"/>
    </location>
</feature>
<keyword evidence="3" id="KW-1185">Reference proteome</keyword>
<sequence>MGPEGSSAASPSSSSPAPPSAKRGRDPEDEVYVDNLNSHKRYLSEFMDLSPPHRKIMASSLNGLTVGDTLSDNLMDSPVRSDTMMPYLRDETSVQYSPMSEDSDDSRYYESSNTCSSQPESAPTSPVSPYRCQKPFVPGPSTTSYPSHGSIVSSSASPQSRQRGSDTEGRFPSSPSDICHSADLRRAALLRSVQMRAQPLGLAQFEMQLSPGQETGNNIEVEERPCSYLKLDVDERGDYPIAESTPLSMSESEDKKKSCGALGVEMKDDESAGE</sequence>
<reference evidence="2" key="1">
    <citation type="submission" date="2018-01" db="EMBL/GenBank/DDBJ databases">
        <authorList>
            <person name="Mao J.F."/>
        </authorList>
    </citation>
    <scope>NUCLEOTIDE SEQUENCE</scope>
    <source>
        <strain evidence="2">Huo1</strain>
        <tissue evidence="2">Leaf</tissue>
    </source>
</reference>
<feature type="compositionally biased region" description="Basic and acidic residues" evidence="1">
    <location>
        <begin position="265"/>
        <end position="274"/>
    </location>
</feature>
<comment type="caution">
    <text evidence="2">The sequence shown here is derived from an EMBL/GenBank/DDBJ whole genome shotgun (WGS) entry which is preliminary data.</text>
</comment>
<feature type="compositionally biased region" description="Polar residues" evidence="1">
    <location>
        <begin position="140"/>
        <end position="162"/>
    </location>
</feature>
<dbReference type="AlphaFoldDB" id="A0A8X9A9P1"/>
<dbReference type="PANTHER" id="PTHR35717:SF1">
    <property type="entry name" value="OS05G0156200 PROTEIN"/>
    <property type="match status" value="1"/>
</dbReference>
<dbReference type="PANTHER" id="PTHR35717">
    <property type="entry name" value="OS05G0156200 PROTEIN"/>
    <property type="match status" value="1"/>
</dbReference>
<dbReference type="EMBL" id="PNBA02000002">
    <property type="protein sequence ID" value="KAG6432716.1"/>
    <property type="molecule type" value="Genomic_DNA"/>
</dbReference>
<feature type="region of interest" description="Disordered" evidence="1">
    <location>
        <begin position="63"/>
        <end position="179"/>
    </location>
</feature>
<evidence type="ECO:0000313" key="2">
    <source>
        <dbReference type="EMBL" id="KAG6432716.1"/>
    </source>
</evidence>
<evidence type="ECO:0000256" key="1">
    <source>
        <dbReference type="SAM" id="MobiDB-lite"/>
    </source>
</evidence>
<proteinExistence type="predicted"/>
<feature type="compositionally biased region" description="Low complexity" evidence="1">
    <location>
        <begin position="1"/>
        <end position="15"/>
    </location>
</feature>
<gene>
    <name evidence="2" type="ORF">SASPL_104301</name>
</gene>
<feature type="region of interest" description="Disordered" evidence="1">
    <location>
        <begin position="240"/>
        <end position="274"/>
    </location>
</feature>
<feature type="region of interest" description="Disordered" evidence="1">
    <location>
        <begin position="1"/>
        <end position="30"/>
    </location>
</feature>
<accession>A0A8X9A9P1</accession>
<organism evidence="2">
    <name type="scientific">Salvia splendens</name>
    <name type="common">Scarlet sage</name>
    <dbReference type="NCBI Taxonomy" id="180675"/>
    <lineage>
        <taxon>Eukaryota</taxon>
        <taxon>Viridiplantae</taxon>
        <taxon>Streptophyta</taxon>
        <taxon>Embryophyta</taxon>
        <taxon>Tracheophyta</taxon>
        <taxon>Spermatophyta</taxon>
        <taxon>Magnoliopsida</taxon>
        <taxon>eudicotyledons</taxon>
        <taxon>Gunneridae</taxon>
        <taxon>Pentapetalae</taxon>
        <taxon>asterids</taxon>
        <taxon>lamiids</taxon>
        <taxon>Lamiales</taxon>
        <taxon>Lamiaceae</taxon>
        <taxon>Nepetoideae</taxon>
        <taxon>Mentheae</taxon>
        <taxon>Salviinae</taxon>
        <taxon>Salvia</taxon>
        <taxon>Salvia subgen. Calosphace</taxon>
        <taxon>core Calosphace</taxon>
    </lineage>
</organism>
<dbReference type="Proteomes" id="UP000298416">
    <property type="component" value="Unassembled WGS sequence"/>
</dbReference>
<reference evidence="2" key="2">
    <citation type="submission" date="2020-08" db="EMBL/GenBank/DDBJ databases">
        <title>Plant Genome Project.</title>
        <authorList>
            <person name="Zhang R.-G."/>
        </authorList>
    </citation>
    <scope>NUCLEOTIDE SEQUENCE</scope>
    <source>
        <strain evidence="2">Huo1</strain>
        <tissue evidence="2">Leaf</tissue>
    </source>
</reference>